<dbReference type="InterPro" id="IPR016166">
    <property type="entry name" value="FAD-bd_PCMH"/>
</dbReference>
<keyword evidence="6" id="KW-1185">Reference proteome</keyword>
<dbReference type="Proteomes" id="UP001597299">
    <property type="component" value="Unassembled WGS sequence"/>
</dbReference>
<dbReference type="InterPro" id="IPR006094">
    <property type="entry name" value="Oxid_FAD_bind_N"/>
</dbReference>
<dbReference type="EMBL" id="JBHUHD010000001">
    <property type="protein sequence ID" value="MFD2139552.1"/>
    <property type="molecule type" value="Genomic_DNA"/>
</dbReference>
<dbReference type="PANTHER" id="PTHR43716">
    <property type="entry name" value="D-2-HYDROXYGLUTARATE DEHYDROGENASE, MITOCHONDRIAL"/>
    <property type="match status" value="1"/>
</dbReference>
<dbReference type="InterPro" id="IPR036318">
    <property type="entry name" value="FAD-bd_PCMH-like_sf"/>
</dbReference>
<sequence>MSAQTAADASSNAAFLAELKAIVGERYVLTDAADTALFLTDHRGRYHGKALAVVRPSSTAEVAKVVKACAVAGVAIVPQGGNTGLCGGATPLEPRPAVVLRLDRMNRIRAVSPAEETITVEAGCILADIQGAAAKEGLLFPLSLGAEGSCQIGGNISTNAGGIAVLRYGNMRQLVLGLEVVLADGTVLDGLRRLRKDNAGYDLKQLFIGAEGTLGVVTAAALKLFPAIRSRSIALMQLASVEDALALFARARAVFGERISSFEIIGSSYMDFVLRYVPGTVMPFAQKSPWYLLIEAGDSQLDAPLAAAMEGFLADAFEAGLISDATIAASLAQEEAIWKLRHGVTGEFKLAGKTMSHDTSVPVAEQPAFVRRVEAGVLAAYPDANVMSVGHIGDGNIHVVVLFPHERFATSEEFEAASDAIDVIIDDVAMELGGSITAEHGVGTTYRKRLARTKNPAELALMRQIKAVLDPENRMNPGKLFLPDAAA</sequence>
<proteinExistence type="inferred from homology"/>
<dbReference type="InterPro" id="IPR016164">
    <property type="entry name" value="FAD-linked_Oxase-like_C"/>
</dbReference>
<keyword evidence="3" id="KW-0274">FAD</keyword>
<dbReference type="InterPro" id="IPR016171">
    <property type="entry name" value="Vanillyl_alc_oxidase_C-sub2"/>
</dbReference>
<dbReference type="SUPFAM" id="SSF56176">
    <property type="entry name" value="FAD-binding/transporter-associated domain-like"/>
    <property type="match status" value="1"/>
</dbReference>
<evidence type="ECO:0000313" key="5">
    <source>
        <dbReference type="EMBL" id="MFD2139552.1"/>
    </source>
</evidence>
<dbReference type="Pfam" id="PF01565">
    <property type="entry name" value="FAD_binding_4"/>
    <property type="match status" value="1"/>
</dbReference>
<dbReference type="Gene3D" id="3.30.70.2740">
    <property type="match status" value="1"/>
</dbReference>
<comment type="similarity">
    <text evidence="1">Belongs to the FAD-binding oxidoreductase/transferase type 4 family.</text>
</comment>
<reference evidence="6" key="1">
    <citation type="journal article" date="2019" name="Int. J. Syst. Evol. Microbiol.">
        <title>The Global Catalogue of Microorganisms (GCM) 10K type strain sequencing project: providing services to taxonomists for standard genome sequencing and annotation.</title>
        <authorList>
            <consortium name="The Broad Institute Genomics Platform"/>
            <consortium name="The Broad Institute Genome Sequencing Center for Infectious Disease"/>
            <person name="Wu L."/>
            <person name="Ma J."/>
        </authorList>
    </citation>
    <scope>NUCLEOTIDE SEQUENCE [LARGE SCALE GENOMIC DNA]</scope>
    <source>
        <strain evidence="6">CCM 7435</strain>
    </source>
</reference>
<protein>
    <submittedName>
        <fullName evidence="5">FAD-binding oxidoreductase</fullName>
    </submittedName>
</protein>
<dbReference type="InterPro" id="IPR004113">
    <property type="entry name" value="FAD-bd_oxidored_4_C"/>
</dbReference>
<dbReference type="PROSITE" id="PS51387">
    <property type="entry name" value="FAD_PCMH"/>
    <property type="match status" value="1"/>
</dbReference>
<comment type="caution">
    <text evidence="5">The sequence shown here is derived from an EMBL/GenBank/DDBJ whole genome shotgun (WGS) entry which is preliminary data.</text>
</comment>
<dbReference type="RefSeq" id="WP_213352089.1">
    <property type="nucleotide sequence ID" value="NZ_JAHBGB010000019.1"/>
</dbReference>
<dbReference type="Gene3D" id="3.30.70.2190">
    <property type="match status" value="1"/>
</dbReference>
<organism evidence="5 6">
    <name type="scientific">Ancylobacter oerskovii</name>
    <dbReference type="NCBI Taxonomy" id="459519"/>
    <lineage>
        <taxon>Bacteria</taxon>
        <taxon>Pseudomonadati</taxon>
        <taxon>Pseudomonadota</taxon>
        <taxon>Alphaproteobacteria</taxon>
        <taxon>Hyphomicrobiales</taxon>
        <taxon>Xanthobacteraceae</taxon>
        <taxon>Ancylobacter</taxon>
    </lineage>
</organism>
<evidence type="ECO:0000313" key="6">
    <source>
        <dbReference type="Proteomes" id="UP001597299"/>
    </source>
</evidence>
<dbReference type="InterPro" id="IPR016169">
    <property type="entry name" value="FAD-bd_PCMH_sub2"/>
</dbReference>
<dbReference type="InterPro" id="IPR051264">
    <property type="entry name" value="FAD-oxidored/transferase_4"/>
</dbReference>
<evidence type="ECO:0000256" key="1">
    <source>
        <dbReference type="ARBA" id="ARBA00008000"/>
    </source>
</evidence>
<dbReference type="Gene3D" id="3.30.465.10">
    <property type="match status" value="1"/>
</dbReference>
<dbReference type="SUPFAM" id="SSF55103">
    <property type="entry name" value="FAD-linked oxidases, C-terminal domain"/>
    <property type="match status" value="1"/>
</dbReference>
<gene>
    <name evidence="5" type="ORF">ACFSNC_04000</name>
</gene>
<keyword evidence="2" id="KW-0285">Flavoprotein</keyword>
<name>A0ABW4YT93_9HYPH</name>
<evidence type="ECO:0000256" key="2">
    <source>
        <dbReference type="ARBA" id="ARBA00022630"/>
    </source>
</evidence>
<dbReference type="PANTHER" id="PTHR43716:SF2">
    <property type="entry name" value="BLL6224 PROTEIN"/>
    <property type="match status" value="1"/>
</dbReference>
<evidence type="ECO:0000256" key="3">
    <source>
        <dbReference type="ARBA" id="ARBA00022827"/>
    </source>
</evidence>
<dbReference type="Gene3D" id="3.30.43.10">
    <property type="entry name" value="Uridine Diphospho-n-acetylenolpyruvylglucosamine Reductase, domain 2"/>
    <property type="match status" value="1"/>
</dbReference>
<dbReference type="Gene3D" id="1.10.45.10">
    <property type="entry name" value="Vanillyl-alcohol Oxidase, Chain A, domain 4"/>
    <property type="match status" value="1"/>
</dbReference>
<dbReference type="Pfam" id="PF02913">
    <property type="entry name" value="FAD-oxidase_C"/>
    <property type="match status" value="1"/>
</dbReference>
<feature type="domain" description="FAD-binding PCMH-type" evidence="4">
    <location>
        <begin position="46"/>
        <end position="227"/>
    </location>
</feature>
<evidence type="ECO:0000259" key="4">
    <source>
        <dbReference type="PROSITE" id="PS51387"/>
    </source>
</evidence>
<accession>A0ABW4YT93</accession>
<dbReference type="InterPro" id="IPR016167">
    <property type="entry name" value="FAD-bd_PCMH_sub1"/>
</dbReference>